<comment type="caution">
    <text evidence="2">The sequence shown here is derived from an EMBL/GenBank/DDBJ whole genome shotgun (WGS) entry which is preliminary data.</text>
</comment>
<dbReference type="InterPro" id="IPR007359">
    <property type="entry name" value="SigmaE_reg_RseC_MucC"/>
</dbReference>
<evidence type="ECO:0008006" key="4">
    <source>
        <dbReference type="Google" id="ProtNLM"/>
    </source>
</evidence>
<dbReference type="Proteomes" id="UP000030101">
    <property type="component" value="Unassembled WGS sequence"/>
</dbReference>
<dbReference type="RefSeq" id="WP_036789167.1">
    <property type="nucleotide sequence ID" value="NZ_JQZV01000004.1"/>
</dbReference>
<keyword evidence="1" id="KW-1133">Transmembrane helix</keyword>
<evidence type="ECO:0000256" key="1">
    <source>
        <dbReference type="SAM" id="Phobius"/>
    </source>
</evidence>
<evidence type="ECO:0000313" key="3">
    <source>
        <dbReference type="Proteomes" id="UP000030101"/>
    </source>
</evidence>
<sequence>MTKASTCKSGIVSRALGNTVYVRMERNSACKECHAKGACLASDVGHIDISVQTPHAASYKPGDKVSLEPLFNVYHAILFAFVFPLVLLVGIVFIANHFFLVSESVSYITALGALVVYFVILKLCNAYFTKKYQYTLKKLE</sequence>
<proteinExistence type="predicted"/>
<dbReference type="PANTHER" id="PTHR35867:SF1">
    <property type="entry name" value="PROTEIN RSEC"/>
    <property type="match status" value="1"/>
</dbReference>
<accession>A0ABR4XP03</accession>
<dbReference type="Pfam" id="PF04246">
    <property type="entry name" value="RseC_MucC"/>
    <property type="match status" value="1"/>
</dbReference>
<evidence type="ECO:0000313" key="2">
    <source>
        <dbReference type="EMBL" id="KGN93157.1"/>
    </source>
</evidence>
<keyword evidence="1" id="KW-0472">Membrane</keyword>
<name>A0ABR4XP03_9PORP</name>
<keyword evidence="1" id="KW-0812">Transmembrane</keyword>
<keyword evidence="3" id="KW-1185">Reference proteome</keyword>
<feature type="transmembrane region" description="Helical" evidence="1">
    <location>
        <begin position="107"/>
        <end position="128"/>
    </location>
</feature>
<protein>
    <recommendedName>
        <fullName evidence="4">Positive regulator of sigma(E), RseC/MucC</fullName>
    </recommendedName>
</protein>
<reference evidence="2 3" key="1">
    <citation type="submission" date="2014-08" db="EMBL/GenBank/DDBJ databases">
        <title>Porphyromonas canoris strain:OH2762 Genome sequencing.</title>
        <authorList>
            <person name="Wallis C."/>
            <person name="Deusch O."/>
            <person name="O'Flynn C."/>
            <person name="Davis I."/>
            <person name="Jospin G."/>
            <person name="Darling A.E."/>
            <person name="Coil D.A."/>
            <person name="Alexiev A."/>
            <person name="Horsfall A."/>
            <person name="Kirkwood N."/>
            <person name="Harris S."/>
            <person name="Eisen J.A."/>
        </authorList>
    </citation>
    <scope>NUCLEOTIDE SEQUENCE [LARGE SCALE GENOMIC DNA]</scope>
    <source>
        <strain evidence="3">COT-108 OH2762</strain>
    </source>
</reference>
<dbReference type="EMBL" id="JQZV01000004">
    <property type="protein sequence ID" value="KGN93157.1"/>
    <property type="molecule type" value="Genomic_DNA"/>
</dbReference>
<dbReference type="PANTHER" id="PTHR35867">
    <property type="entry name" value="PROTEIN RSEC"/>
    <property type="match status" value="1"/>
</dbReference>
<feature type="transmembrane region" description="Helical" evidence="1">
    <location>
        <begin position="73"/>
        <end position="95"/>
    </location>
</feature>
<organism evidence="2 3">
    <name type="scientific">Porphyromonas canoris</name>
    <dbReference type="NCBI Taxonomy" id="36875"/>
    <lineage>
        <taxon>Bacteria</taxon>
        <taxon>Pseudomonadati</taxon>
        <taxon>Bacteroidota</taxon>
        <taxon>Bacteroidia</taxon>
        <taxon>Bacteroidales</taxon>
        <taxon>Porphyromonadaceae</taxon>
        <taxon>Porphyromonas</taxon>
    </lineage>
</organism>
<gene>
    <name evidence="2" type="ORF">HQ43_02405</name>
</gene>